<protein>
    <submittedName>
        <fullName evidence="1">Uncharacterized protein</fullName>
    </submittedName>
</protein>
<sequence length="58" mass="6398">MRKCFSHNKLCAGSHYAKVVIATLNSDIDGFGQSEVFFGNIIHIGKSVVMLRGKTNEQ</sequence>
<evidence type="ECO:0000313" key="2">
    <source>
        <dbReference type="Proteomes" id="UP001296921"/>
    </source>
</evidence>
<evidence type="ECO:0000313" key="1">
    <source>
        <dbReference type="EMBL" id="MBK5144534.1"/>
    </source>
</evidence>
<keyword evidence="2" id="KW-1185">Reference proteome</keyword>
<dbReference type="Proteomes" id="UP001296921">
    <property type="component" value="Unassembled WGS sequence"/>
</dbReference>
<name>A0ABS1IS09_9GAMM</name>
<comment type="caution">
    <text evidence="1">The sequence shown here is derived from an EMBL/GenBank/DDBJ whole genome shotgun (WGS) entry which is preliminary data.</text>
</comment>
<proteinExistence type="predicted"/>
<reference evidence="1 2" key="1">
    <citation type="submission" date="2020-11" db="EMBL/GenBank/DDBJ databases">
        <title>Insectihabitans protaetiae gen. nov. sp. nov. and Insectihabitans allomyrinae sp. nov., isolated from larvae of Protaetia brevitarsis seulensis and Allomyrina dichotoma, respectively.</title>
        <authorList>
            <person name="Lee S.D."/>
            <person name="Byeon Y.-S."/>
            <person name="Kim S.-M."/>
            <person name="Yang H.L."/>
            <person name="Kim I.S."/>
        </authorList>
    </citation>
    <scope>NUCLEOTIDE SEQUENCE [LARGE SCALE GENOMIC DNA]</scope>
    <source>
        <strain evidence="1 2">BWR-B9</strain>
    </source>
</reference>
<dbReference type="EMBL" id="JADRCR010000006">
    <property type="protein sequence ID" value="MBK5144534.1"/>
    <property type="molecule type" value="Genomic_DNA"/>
</dbReference>
<gene>
    <name evidence="1" type="ORF">I2494_12540</name>
</gene>
<accession>A0ABS1IS09</accession>
<organism evidence="1 2">
    <name type="scientific">Limnobaculum allomyrinae</name>
    <dbReference type="NCBI Taxonomy" id="2791986"/>
    <lineage>
        <taxon>Bacteria</taxon>
        <taxon>Pseudomonadati</taxon>
        <taxon>Pseudomonadota</taxon>
        <taxon>Gammaproteobacteria</taxon>
        <taxon>Enterobacterales</taxon>
        <taxon>Budviciaceae</taxon>
        <taxon>Limnobaculum</taxon>
    </lineage>
</organism>